<dbReference type="Proteomes" id="UP000886829">
    <property type="component" value="Unassembled WGS sequence"/>
</dbReference>
<dbReference type="AlphaFoldDB" id="A0A9D1WCJ6"/>
<accession>A0A9D1WCJ6</accession>
<organism evidence="2 3">
    <name type="scientific">Candidatus Anaerobiospirillum pullistercoris</name>
    <dbReference type="NCBI Taxonomy" id="2838452"/>
    <lineage>
        <taxon>Bacteria</taxon>
        <taxon>Pseudomonadati</taxon>
        <taxon>Pseudomonadota</taxon>
        <taxon>Gammaproteobacteria</taxon>
        <taxon>Aeromonadales</taxon>
        <taxon>Succinivibrionaceae</taxon>
        <taxon>Anaerobiospirillum</taxon>
    </lineage>
</organism>
<comment type="caution">
    <text evidence="2">The sequence shown here is derived from an EMBL/GenBank/DDBJ whole genome shotgun (WGS) entry which is preliminary data.</text>
</comment>
<evidence type="ECO:0000259" key="1">
    <source>
        <dbReference type="Pfam" id="PF16011"/>
    </source>
</evidence>
<sequence length="210" mass="23891">MLRIPSQQHPLQVQLNHYLWRCVEQPQVEATLGFSDKGLEVSFTVHESDPLITATVQQEPMLMVCQDSAVELFLAFADTKEKATADFKPMLEQCLYLNIEINAAGICYAKHGHSRKNRTAFTPEQIASLGIKAQRQPEQKCWQISLCVPRELINELCGYAGFEHVFALNLYKISETAEHEHYVALNPINEEKPNFHLPQYFTLACAQDAE</sequence>
<gene>
    <name evidence="2" type="ORF">H9850_04445</name>
</gene>
<dbReference type="GO" id="GO:0030246">
    <property type="term" value="F:carbohydrate binding"/>
    <property type="evidence" value="ECO:0007669"/>
    <property type="project" value="InterPro"/>
</dbReference>
<reference evidence="2" key="2">
    <citation type="submission" date="2021-04" db="EMBL/GenBank/DDBJ databases">
        <authorList>
            <person name="Gilroy R."/>
        </authorList>
    </citation>
    <scope>NUCLEOTIDE SEQUENCE</scope>
    <source>
        <strain evidence="2">USASDec5-558</strain>
    </source>
</reference>
<dbReference type="Gene3D" id="2.60.40.1190">
    <property type="match status" value="1"/>
</dbReference>
<evidence type="ECO:0000313" key="3">
    <source>
        <dbReference type="Proteomes" id="UP000886829"/>
    </source>
</evidence>
<feature type="domain" description="Carbohydrate-binding" evidence="1">
    <location>
        <begin position="17"/>
        <end position="202"/>
    </location>
</feature>
<dbReference type="CDD" id="cd09620">
    <property type="entry name" value="CBM9_like_3"/>
    <property type="match status" value="1"/>
</dbReference>
<dbReference type="EMBL" id="DXEV01000088">
    <property type="protein sequence ID" value="HIX56706.1"/>
    <property type="molecule type" value="Genomic_DNA"/>
</dbReference>
<protein>
    <submittedName>
        <fullName evidence="2">Carbohydrate-binding family 9-like protein</fullName>
    </submittedName>
</protein>
<dbReference type="GO" id="GO:0004553">
    <property type="term" value="F:hydrolase activity, hydrolyzing O-glycosyl compounds"/>
    <property type="evidence" value="ECO:0007669"/>
    <property type="project" value="InterPro"/>
</dbReference>
<proteinExistence type="predicted"/>
<dbReference type="GO" id="GO:0016052">
    <property type="term" value="P:carbohydrate catabolic process"/>
    <property type="evidence" value="ECO:0007669"/>
    <property type="project" value="InterPro"/>
</dbReference>
<name>A0A9D1WCJ6_9GAMM</name>
<dbReference type="Pfam" id="PF16011">
    <property type="entry name" value="CBM9_2"/>
    <property type="match status" value="1"/>
</dbReference>
<reference evidence="2" key="1">
    <citation type="journal article" date="2021" name="PeerJ">
        <title>Extensive microbial diversity within the chicken gut microbiome revealed by metagenomics and culture.</title>
        <authorList>
            <person name="Gilroy R."/>
            <person name="Ravi A."/>
            <person name="Getino M."/>
            <person name="Pursley I."/>
            <person name="Horton D.L."/>
            <person name="Alikhan N.F."/>
            <person name="Baker D."/>
            <person name="Gharbi K."/>
            <person name="Hall N."/>
            <person name="Watson M."/>
            <person name="Adriaenssens E.M."/>
            <person name="Foster-Nyarko E."/>
            <person name="Jarju S."/>
            <person name="Secka A."/>
            <person name="Antonio M."/>
            <person name="Oren A."/>
            <person name="Chaudhuri R.R."/>
            <person name="La Ragione R."/>
            <person name="Hildebrand F."/>
            <person name="Pallen M.J."/>
        </authorList>
    </citation>
    <scope>NUCLEOTIDE SEQUENCE</scope>
    <source>
        <strain evidence="2">USASDec5-558</strain>
    </source>
</reference>
<dbReference type="InterPro" id="IPR010502">
    <property type="entry name" value="Carb-bd_dom_fam9"/>
</dbReference>
<evidence type="ECO:0000313" key="2">
    <source>
        <dbReference type="EMBL" id="HIX56706.1"/>
    </source>
</evidence>